<dbReference type="OrthoDB" id="2187at2759"/>
<dbReference type="GeneID" id="14870811"/>
<dbReference type="Pfam" id="PF00004">
    <property type="entry name" value="AAA"/>
    <property type="match status" value="2"/>
</dbReference>
<keyword evidence="13" id="KW-1185">Reference proteome</keyword>
<evidence type="ECO:0000256" key="2">
    <source>
        <dbReference type="ARBA" id="ARBA00006914"/>
    </source>
</evidence>
<dbReference type="Proteomes" id="UP000007797">
    <property type="component" value="Unassembled WGS sequence"/>
</dbReference>
<reference evidence="13" key="1">
    <citation type="journal article" date="2011" name="Genome Res.">
        <title>Phylogeny-wide analysis of social amoeba genomes highlights ancient origins for complex intercellular communication.</title>
        <authorList>
            <person name="Heidel A.J."/>
            <person name="Lawal H.M."/>
            <person name="Felder M."/>
            <person name="Schilde C."/>
            <person name="Helps N.R."/>
            <person name="Tunggal B."/>
            <person name="Rivero F."/>
            <person name="John U."/>
            <person name="Schleicher M."/>
            <person name="Eichinger L."/>
            <person name="Platzer M."/>
            <person name="Noegel A.A."/>
            <person name="Schaap P."/>
            <person name="Gloeckner G."/>
        </authorList>
    </citation>
    <scope>NUCLEOTIDE SEQUENCE [LARGE SCALE GENOMIC DNA]</scope>
    <source>
        <strain evidence="13">SH3</strain>
    </source>
</reference>
<keyword evidence="7" id="KW-0472">Membrane</keyword>
<evidence type="ECO:0000256" key="1">
    <source>
        <dbReference type="ARBA" id="ARBA00004370"/>
    </source>
</evidence>
<comment type="subcellular location">
    <subcellularLocation>
        <location evidence="1">Membrane</location>
    </subcellularLocation>
</comment>
<dbReference type="STRING" id="1054147.F4PZN8"/>
<comment type="similarity">
    <text evidence="2">Belongs to the AAA ATPase family.</text>
</comment>
<feature type="domain" description="AAA+ ATPase" evidence="11">
    <location>
        <begin position="911"/>
        <end position="1049"/>
    </location>
</feature>
<keyword evidence="6" id="KW-0067">ATP-binding</keyword>
<dbReference type="InterPro" id="IPR050168">
    <property type="entry name" value="AAA_ATPase_domain"/>
</dbReference>
<dbReference type="FunFam" id="3.40.50.300:FF:000109">
    <property type="entry name" value="Peroxisomal biogenesis factor 6"/>
    <property type="match status" value="1"/>
</dbReference>
<dbReference type="PANTHER" id="PTHR23077">
    <property type="entry name" value="AAA-FAMILY ATPASE"/>
    <property type="match status" value="1"/>
</dbReference>
<dbReference type="InterPro" id="IPR003959">
    <property type="entry name" value="ATPase_AAA_core"/>
</dbReference>
<proteinExistence type="inferred from homology"/>
<dbReference type="PANTHER" id="PTHR23077:SF9">
    <property type="entry name" value="PEROXISOMAL ATPASE PEX6"/>
    <property type="match status" value="1"/>
</dbReference>
<feature type="domain" description="AAA+ ATPase" evidence="11">
    <location>
        <begin position="625"/>
        <end position="774"/>
    </location>
</feature>
<evidence type="ECO:0000313" key="13">
    <source>
        <dbReference type="Proteomes" id="UP000007797"/>
    </source>
</evidence>
<dbReference type="OMA" id="YYHKVQK"/>
<dbReference type="SUPFAM" id="SSF52540">
    <property type="entry name" value="P-loop containing nucleoside triphosphate hydrolases"/>
    <property type="match status" value="2"/>
</dbReference>
<dbReference type="AlphaFoldDB" id="F4PZN8"/>
<dbReference type="InterPro" id="IPR003593">
    <property type="entry name" value="AAA+_ATPase"/>
</dbReference>
<dbReference type="InterPro" id="IPR027417">
    <property type="entry name" value="P-loop_NTPase"/>
</dbReference>
<name>F4PZN8_CACFS</name>
<dbReference type="GO" id="GO:0005524">
    <property type="term" value="F:ATP binding"/>
    <property type="evidence" value="ECO:0007669"/>
    <property type="project" value="UniProtKB-KW"/>
</dbReference>
<dbReference type="RefSeq" id="XP_004357264.1">
    <property type="nucleotide sequence ID" value="XM_004357208.1"/>
</dbReference>
<evidence type="ECO:0000256" key="3">
    <source>
        <dbReference type="ARBA" id="ARBA00022593"/>
    </source>
</evidence>
<keyword evidence="4" id="KW-0547">Nucleotide-binding</keyword>
<dbReference type="InterPro" id="IPR047533">
    <property type="entry name" value="RecA-like_PEX6_r2"/>
</dbReference>
<evidence type="ECO:0000256" key="4">
    <source>
        <dbReference type="ARBA" id="ARBA00022741"/>
    </source>
</evidence>
<comment type="catalytic activity">
    <reaction evidence="10">
        <text>ATP + H2O = ADP + phosphate + H(+)</text>
        <dbReference type="Rhea" id="RHEA:13065"/>
        <dbReference type="ChEBI" id="CHEBI:15377"/>
        <dbReference type="ChEBI" id="CHEBI:15378"/>
        <dbReference type="ChEBI" id="CHEBI:30616"/>
        <dbReference type="ChEBI" id="CHEBI:43474"/>
        <dbReference type="ChEBI" id="CHEBI:456216"/>
    </reaction>
    <physiologicalReaction direction="left-to-right" evidence="10">
        <dbReference type="Rhea" id="RHEA:13066"/>
    </physiologicalReaction>
</comment>
<gene>
    <name evidence="12" type="primary">pex6</name>
    <name evidence="12" type="ORF">DFA_02541</name>
</gene>
<accession>F4PZN8</accession>
<dbReference type="GO" id="GO:0016558">
    <property type="term" value="P:protein import into peroxisome matrix"/>
    <property type="evidence" value="ECO:0007669"/>
    <property type="project" value="TreeGrafter"/>
</dbReference>
<evidence type="ECO:0000256" key="7">
    <source>
        <dbReference type="ARBA" id="ARBA00023136"/>
    </source>
</evidence>
<evidence type="ECO:0000256" key="10">
    <source>
        <dbReference type="ARBA" id="ARBA00048778"/>
    </source>
</evidence>
<evidence type="ECO:0000256" key="8">
    <source>
        <dbReference type="ARBA" id="ARBA00034811"/>
    </source>
</evidence>
<protein>
    <recommendedName>
        <fullName evidence="8">Peroxisomal ATPase PEX6</fullName>
    </recommendedName>
    <alternativeName>
        <fullName evidence="9">Peroxin-6</fullName>
    </alternativeName>
</protein>
<dbReference type="GO" id="GO:0016887">
    <property type="term" value="F:ATP hydrolysis activity"/>
    <property type="evidence" value="ECO:0007669"/>
    <property type="project" value="InterPro"/>
</dbReference>
<dbReference type="GO" id="GO:0005829">
    <property type="term" value="C:cytosol"/>
    <property type="evidence" value="ECO:0007669"/>
    <property type="project" value="TreeGrafter"/>
</dbReference>
<dbReference type="KEGG" id="dfa:DFA_02541"/>
<dbReference type="CDD" id="cd19527">
    <property type="entry name" value="RecA-like_PEX6_r2"/>
    <property type="match status" value="1"/>
</dbReference>
<dbReference type="Gene3D" id="3.40.50.300">
    <property type="entry name" value="P-loop containing nucleotide triphosphate hydrolases"/>
    <property type="match status" value="2"/>
</dbReference>
<evidence type="ECO:0000313" key="12">
    <source>
        <dbReference type="EMBL" id="EGG18802.1"/>
    </source>
</evidence>
<evidence type="ECO:0000256" key="9">
    <source>
        <dbReference type="ARBA" id="ARBA00034920"/>
    </source>
</evidence>
<dbReference type="SMART" id="SM00382">
    <property type="entry name" value="AAA"/>
    <property type="match status" value="2"/>
</dbReference>
<sequence>MTNQSSSWHRIRVISDDRYLQLYPSTTSLCCGTLIMPSNDNCDDETTTKFRLHNQYHMFLYKLDHVNTFRINNNIKNNNSNSSNSNNNSYLQYHQGSKELLVSFHLLNNQQQKQQQQQQNDTSSSSSSSSSLSKTIILVSITFSRQFGLMDDDIVHSRLVPIQSVSLQRVILLSKDLQSFESVTIPQDKQQQSVIKKYQANQQFKSFVAENGITFIQSSNISMDAQSSFTVLECYPMLQGCINDSTTLIIVAPDSIHQQQHQHQPFVKSIPSTTSLLSTNGNNNLRISNFIIHPLSTPVPTVPTPISSSSLFHFTPNSNRTLSNNIVQSRIMTTIPHEIDIRLIDQNYDYMNDCCVTLTTLKQLGLFHGSFIKLNNTRLNQQIVVRVYSIIPIGLGSKLIDTLSLQDGILYLPPIQSFNLGNGKGEEENESFELEISILKNNKQQQDKLDNNNNLYNIFPIANKIKISRINTPESNGYASYTNQLVQYFNNSSASDIIRVMKQGDIFSINENDNNNNGGQLIFFKVEQIQSPTNNTTTQTIGPPETELFIIDYRKCTVIQEGSCNSFLPNNIKSFSDRLHHPESSVIAYNDEFLKLQNIISTFTTSTIVENQSNQSNLNLLDIDYNCSILIKGLKGIGKKTMIKQLADRLGTSTITIDCFELFSFNEKEKEDNLKNALIAASDNVPCIVILEHFDVLEQSPSTSLLEKKESNITSILKDTIQLINDKFSTIQQNQNNNQNNNSLIIIGTVETTDEMSGKLRGWFKYEIELLSPDENQRKILLKSIFRNIPLNNSVSISNIAMRTASFLPLNLHQLRERSAMAALKRVFQSLTDKSINAQDICSCGVVVGSDDISDALADMQGYQSSSIGAPKIPNVKWDDVGGLANVKSEIMDTIQLPLENPHLFASGIGKRSGILLYGPPGTGKTLMAKAIATECSLNFLSVKGPELINMYIGESEKNIRDIFNRARQAKPCVIFFDELDSLAPARGAGADSGGVMDRVVSQLLAELDGMQGASDVFIIGATNRPDLLDPALMIPGRLDRLLYLGISSDKESQLKIVQALTRKFHLDDDVDLHAIVAKCPFNLTGSDFYALCSDSLANSIKDKINQLEDQRKSRRKEFGSIGEDEFIEQLQKQQKQVIVKQKHFLEAVDNLVPSVSQDELQYYHKVQKQFSK</sequence>
<evidence type="ECO:0000256" key="5">
    <source>
        <dbReference type="ARBA" id="ARBA00022801"/>
    </source>
</evidence>
<keyword evidence="3" id="KW-0962">Peroxisome biogenesis</keyword>
<dbReference type="Gene3D" id="1.10.8.60">
    <property type="match status" value="2"/>
</dbReference>
<keyword evidence="5" id="KW-0378">Hydrolase</keyword>
<evidence type="ECO:0000256" key="6">
    <source>
        <dbReference type="ARBA" id="ARBA00022840"/>
    </source>
</evidence>
<dbReference type="EMBL" id="GL883017">
    <property type="protein sequence ID" value="EGG18802.1"/>
    <property type="molecule type" value="Genomic_DNA"/>
</dbReference>
<dbReference type="GO" id="GO:0005778">
    <property type="term" value="C:peroxisomal membrane"/>
    <property type="evidence" value="ECO:0007669"/>
    <property type="project" value="TreeGrafter"/>
</dbReference>
<evidence type="ECO:0000259" key="11">
    <source>
        <dbReference type="SMART" id="SM00382"/>
    </source>
</evidence>
<organism evidence="12 13">
    <name type="scientific">Cavenderia fasciculata</name>
    <name type="common">Slime mold</name>
    <name type="synonym">Dictyostelium fasciculatum</name>
    <dbReference type="NCBI Taxonomy" id="261658"/>
    <lineage>
        <taxon>Eukaryota</taxon>
        <taxon>Amoebozoa</taxon>
        <taxon>Evosea</taxon>
        <taxon>Eumycetozoa</taxon>
        <taxon>Dictyostelia</taxon>
        <taxon>Acytosteliales</taxon>
        <taxon>Cavenderiaceae</taxon>
        <taxon>Cavenderia</taxon>
    </lineage>
</organism>